<dbReference type="EMBL" id="OX451736">
    <property type="protein sequence ID" value="CAI8585508.1"/>
    <property type="molecule type" value="Genomic_DNA"/>
</dbReference>
<reference evidence="1 2" key="1">
    <citation type="submission" date="2023-01" db="EMBL/GenBank/DDBJ databases">
        <authorList>
            <person name="Kreplak J."/>
        </authorList>
    </citation>
    <scope>NUCLEOTIDE SEQUENCE [LARGE SCALE GENOMIC DNA]</scope>
</reference>
<accession>A0AAV0YKZ4</accession>
<dbReference type="Proteomes" id="UP001157006">
    <property type="component" value="Chromosome 1L"/>
</dbReference>
<evidence type="ECO:0000313" key="2">
    <source>
        <dbReference type="Proteomes" id="UP001157006"/>
    </source>
</evidence>
<evidence type="ECO:0000313" key="1">
    <source>
        <dbReference type="EMBL" id="CAI8585508.1"/>
    </source>
</evidence>
<proteinExistence type="predicted"/>
<name>A0AAV0YKZ4_VICFA</name>
<protein>
    <submittedName>
        <fullName evidence="1">Uncharacterized protein</fullName>
    </submittedName>
</protein>
<sequence length="151" mass="17379">MTSAFNLHPYPCNSETHISITPTPTLTLHHSPLLHIFNLHQLQASSLNRVDFHYNPIESTALSSSPTTTNLYYQSTCCSFKQELYIIFNLHCNSINAPTDHIIINEIVKPNLRIPSGGVESKKMVEVNRCYEPNKLNRQYEPRTKWRVIEI</sequence>
<keyword evidence="2" id="KW-1185">Reference proteome</keyword>
<gene>
    <name evidence="1" type="ORF">VFH_I209720</name>
</gene>
<organism evidence="1 2">
    <name type="scientific">Vicia faba</name>
    <name type="common">Broad bean</name>
    <name type="synonym">Faba vulgaris</name>
    <dbReference type="NCBI Taxonomy" id="3906"/>
    <lineage>
        <taxon>Eukaryota</taxon>
        <taxon>Viridiplantae</taxon>
        <taxon>Streptophyta</taxon>
        <taxon>Embryophyta</taxon>
        <taxon>Tracheophyta</taxon>
        <taxon>Spermatophyta</taxon>
        <taxon>Magnoliopsida</taxon>
        <taxon>eudicotyledons</taxon>
        <taxon>Gunneridae</taxon>
        <taxon>Pentapetalae</taxon>
        <taxon>rosids</taxon>
        <taxon>fabids</taxon>
        <taxon>Fabales</taxon>
        <taxon>Fabaceae</taxon>
        <taxon>Papilionoideae</taxon>
        <taxon>50 kb inversion clade</taxon>
        <taxon>NPAAA clade</taxon>
        <taxon>Hologalegina</taxon>
        <taxon>IRL clade</taxon>
        <taxon>Fabeae</taxon>
        <taxon>Vicia</taxon>
    </lineage>
</organism>
<dbReference type="AlphaFoldDB" id="A0AAV0YKZ4"/>